<feature type="transmembrane region" description="Helical" evidence="1">
    <location>
        <begin position="99"/>
        <end position="123"/>
    </location>
</feature>
<dbReference type="EMBL" id="CP036272">
    <property type="protein sequence ID" value="QDT57783.1"/>
    <property type="molecule type" value="Genomic_DNA"/>
</dbReference>
<keyword evidence="3" id="KW-1185">Reference proteome</keyword>
<keyword evidence="1" id="KW-0472">Membrane</keyword>
<name>A0A517SNS9_9BACT</name>
<organism evidence="2 3">
    <name type="scientific">Stieleria bergensis</name>
    <dbReference type="NCBI Taxonomy" id="2528025"/>
    <lineage>
        <taxon>Bacteria</taxon>
        <taxon>Pseudomonadati</taxon>
        <taxon>Planctomycetota</taxon>
        <taxon>Planctomycetia</taxon>
        <taxon>Pirellulales</taxon>
        <taxon>Pirellulaceae</taxon>
        <taxon>Stieleria</taxon>
    </lineage>
</organism>
<keyword evidence="1" id="KW-1133">Transmembrane helix</keyword>
<evidence type="ECO:0000313" key="2">
    <source>
        <dbReference type="EMBL" id="QDT57783.1"/>
    </source>
</evidence>
<proteinExistence type="predicted"/>
<sequence>MAGTNPDIASMSAENQTSFADLETAFASESTNVDSSNEFPYRAISRSAIWATVLGAFSLAGYLSIMWPVLALTGLGIVLALFSLRSIRKYPNEFSGRGLAFFALMMNLTILVTGSSFHTYVYLTEVPAGYERIGFNMLRFDGEPDRYTEASVELDGKDVFVKGYIHPASGTGMLNRFIIVGDLQTCCFGGQPKSSEMIEITLKPGQTMKAGDLAKRKLIGKFQLNKFPKTRASFENQVFYRLVSGSDSRLK</sequence>
<feature type="transmembrane region" description="Helical" evidence="1">
    <location>
        <begin position="69"/>
        <end position="87"/>
    </location>
</feature>
<dbReference type="AlphaFoldDB" id="A0A517SNS9"/>
<protein>
    <recommendedName>
        <fullName evidence="4">DUF3299 domain-containing protein</fullName>
    </recommendedName>
</protein>
<evidence type="ECO:0008006" key="4">
    <source>
        <dbReference type="Google" id="ProtNLM"/>
    </source>
</evidence>
<evidence type="ECO:0000313" key="3">
    <source>
        <dbReference type="Proteomes" id="UP000315003"/>
    </source>
</evidence>
<dbReference type="Proteomes" id="UP000315003">
    <property type="component" value="Chromosome"/>
</dbReference>
<keyword evidence="1" id="KW-0812">Transmembrane</keyword>
<evidence type="ECO:0000256" key="1">
    <source>
        <dbReference type="SAM" id="Phobius"/>
    </source>
</evidence>
<accession>A0A517SNS9</accession>
<gene>
    <name evidence="2" type="ORF">SV7mr_02680</name>
</gene>
<reference evidence="2 3" key="1">
    <citation type="submission" date="2019-02" db="EMBL/GenBank/DDBJ databases">
        <title>Deep-cultivation of Planctomycetes and their phenomic and genomic characterization uncovers novel biology.</title>
        <authorList>
            <person name="Wiegand S."/>
            <person name="Jogler M."/>
            <person name="Boedeker C."/>
            <person name="Pinto D."/>
            <person name="Vollmers J."/>
            <person name="Rivas-Marin E."/>
            <person name="Kohn T."/>
            <person name="Peeters S.H."/>
            <person name="Heuer A."/>
            <person name="Rast P."/>
            <person name="Oberbeckmann S."/>
            <person name="Bunk B."/>
            <person name="Jeske O."/>
            <person name="Meyerdierks A."/>
            <person name="Storesund J.E."/>
            <person name="Kallscheuer N."/>
            <person name="Luecker S."/>
            <person name="Lage O.M."/>
            <person name="Pohl T."/>
            <person name="Merkel B.J."/>
            <person name="Hornburger P."/>
            <person name="Mueller R.-W."/>
            <person name="Bruemmer F."/>
            <person name="Labrenz M."/>
            <person name="Spormann A.M."/>
            <person name="Op den Camp H."/>
            <person name="Overmann J."/>
            <person name="Amann R."/>
            <person name="Jetten M.S.M."/>
            <person name="Mascher T."/>
            <person name="Medema M.H."/>
            <person name="Devos D.P."/>
            <person name="Kaster A.-K."/>
            <person name="Ovreas L."/>
            <person name="Rohde M."/>
            <person name="Galperin M.Y."/>
            <person name="Jogler C."/>
        </authorList>
    </citation>
    <scope>NUCLEOTIDE SEQUENCE [LARGE SCALE GENOMIC DNA]</scope>
    <source>
        <strain evidence="2 3">SV_7m_r</strain>
    </source>
</reference>
<dbReference type="Gene3D" id="2.40.50.870">
    <property type="entry name" value="Protein of unknown function (DUF3299)"/>
    <property type="match status" value="1"/>
</dbReference>